<dbReference type="InterPro" id="IPR000073">
    <property type="entry name" value="AB_hydrolase_1"/>
</dbReference>
<evidence type="ECO:0000256" key="11">
    <source>
        <dbReference type="ARBA" id="ARBA00048919"/>
    </source>
</evidence>
<comment type="catalytic activity">
    <reaction evidence="5">
        <text>a 1,2-diacyl-sn-glycerol + H2O = a 2-acylglycerol + a fatty acid + H(+)</text>
        <dbReference type="Rhea" id="RHEA:33275"/>
        <dbReference type="ChEBI" id="CHEBI:15377"/>
        <dbReference type="ChEBI" id="CHEBI:15378"/>
        <dbReference type="ChEBI" id="CHEBI:17389"/>
        <dbReference type="ChEBI" id="CHEBI:17815"/>
        <dbReference type="ChEBI" id="CHEBI:28868"/>
        <dbReference type="EC" id="3.1.1.116"/>
    </reaction>
</comment>
<comment type="catalytic activity">
    <reaction evidence="10">
        <text>1-octadecanoyl-2-(9Z-octadecenoyl)-sn-glycerol + H2O = 2-(9Z-octadecenoyl)-glycerol + octadecanoate + H(+)</text>
        <dbReference type="Rhea" id="RHEA:77103"/>
        <dbReference type="ChEBI" id="CHEBI:15377"/>
        <dbReference type="ChEBI" id="CHEBI:15378"/>
        <dbReference type="ChEBI" id="CHEBI:25629"/>
        <dbReference type="ChEBI" id="CHEBI:73990"/>
        <dbReference type="ChEBI" id="CHEBI:75468"/>
    </reaction>
</comment>
<evidence type="ECO:0000256" key="1">
    <source>
        <dbReference type="ARBA" id="ARBA00008645"/>
    </source>
</evidence>
<evidence type="ECO:0000313" key="13">
    <source>
        <dbReference type="EMBL" id="VDK30088.1"/>
    </source>
</evidence>
<evidence type="ECO:0000256" key="6">
    <source>
        <dbReference type="ARBA" id="ARBA00043742"/>
    </source>
</evidence>
<keyword evidence="2" id="KW-0378">Hydrolase</keyword>
<dbReference type="AlphaFoldDB" id="A0A183CYA9"/>
<evidence type="ECO:0000313" key="15">
    <source>
        <dbReference type="WBParaSite" id="GPUH_0000145301-mRNA-1"/>
    </source>
</evidence>
<proteinExistence type="inferred from homology"/>
<comment type="catalytic activity">
    <reaction evidence="6">
        <text>a 1,3-diacyl-sn-glycerol + H2O = a 1-acyl-sn-glycerol + a fatty acid + H(+)</text>
        <dbReference type="Rhea" id="RHEA:38503"/>
        <dbReference type="ChEBI" id="CHEBI:15377"/>
        <dbReference type="ChEBI" id="CHEBI:15378"/>
        <dbReference type="ChEBI" id="CHEBI:28868"/>
        <dbReference type="ChEBI" id="CHEBI:64683"/>
        <dbReference type="ChEBI" id="CHEBI:77272"/>
    </reaction>
</comment>
<dbReference type="Gene3D" id="3.40.50.1820">
    <property type="entry name" value="alpha/beta hydrolase"/>
    <property type="match status" value="1"/>
</dbReference>
<dbReference type="EC" id="3.1.1.116" evidence="3"/>
<organism evidence="15">
    <name type="scientific">Gongylonema pulchrum</name>
    <dbReference type="NCBI Taxonomy" id="637853"/>
    <lineage>
        <taxon>Eukaryota</taxon>
        <taxon>Metazoa</taxon>
        <taxon>Ecdysozoa</taxon>
        <taxon>Nematoda</taxon>
        <taxon>Chromadorea</taxon>
        <taxon>Rhabditida</taxon>
        <taxon>Spirurina</taxon>
        <taxon>Spiruromorpha</taxon>
        <taxon>Spiruroidea</taxon>
        <taxon>Gongylonematidae</taxon>
        <taxon>Gongylonema</taxon>
    </lineage>
</organism>
<keyword evidence="14" id="KW-1185">Reference proteome</keyword>
<dbReference type="InterPro" id="IPR029058">
    <property type="entry name" value="AB_hydrolase_fold"/>
</dbReference>
<sequence>MWSCRRHTHRPVELAFDKYGDKLDRRTSPLIILHGIFGHKSNWQSIARTLQQRLGTIIFTVDLRNHGDSPWCASMTYPEMTEDVRHFINEIVQREIGVRSCIHLLGHSMGGKIAMRLALENRDTDLIRSLIIEDITPRSYSLLASFPRMIEAMKHIDLTRSRAEIERELAATVSDRTTRLFLMMNLVTDRGRAQQRWRLNLDSIGRHLHELRGAGVPNDGVFHGRCLFVSGALSQYVLDSDHPAILERFPNAEFSVIPRASHWVHAGNPDDFVEAIVKFIRSVESAP</sequence>
<evidence type="ECO:0000256" key="8">
    <source>
        <dbReference type="ARBA" id="ARBA00048283"/>
    </source>
</evidence>
<dbReference type="GO" id="GO:0052689">
    <property type="term" value="F:carboxylic ester hydrolase activity"/>
    <property type="evidence" value="ECO:0007669"/>
    <property type="project" value="TreeGrafter"/>
</dbReference>
<evidence type="ECO:0000313" key="14">
    <source>
        <dbReference type="Proteomes" id="UP000271098"/>
    </source>
</evidence>
<evidence type="ECO:0000256" key="5">
    <source>
        <dbReference type="ARBA" id="ARBA00043667"/>
    </source>
</evidence>
<evidence type="ECO:0000256" key="4">
    <source>
        <dbReference type="ARBA" id="ARBA00042703"/>
    </source>
</evidence>
<feature type="domain" description="AB hydrolase-1" evidence="12">
    <location>
        <begin position="30"/>
        <end position="275"/>
    </location>
</feature>
<dbReference type="WBParaSite" id="GPUH_0000145301-mRNA-1">
    <property type="protein sequence ID" value="GPUH_0000145301-mRNA-1"/>
    <property type="gene ID" value="GPUH_0000145301"/>
</dbReference>
<dbReference type="PANTHER" id="PTHR46118">
    <property type="entry name" value="PROTEIN ABHD11"/>
    <property type="match status" value="1"/>
</dbReference>
<evidence type="ECO:0000259" key="12">
    <source>
        <dbReference type="Pfam" id="PF12697"/>
    </source>
</evidence>
<dbReference type="GO" id="GO:0005739">
    <property type="term" value="C:mitochondrion"/>
    <property type="evidence" value="ECO:0007669"/>
    <property type="project" value="TreeGrafter"/>
</dbReference>
<dbReference type="SUPFAM" id="SSF53474">
    <property type="entry name" value="alpha/beta-Hydrolases"/>
    <property type="match status" value="1"/>
</dbReference>
<gene>
    <name evidence="13" type="ORF">GPUH_LOCUS1449</name>
</gene>
<dbReference type="Proteomes" id="UP000271098">
    <property type="component" value="Unassembled WGS sequence"/>
</dbReference>
<evidence type="ECO:0000256" key="3">
    <source>
        <dbReference type="ARBA" id="ARBA00026104"/>
    </source>
</evidence>
<reference evidence="15" key="1">
    <citation type="submission" date="2016-06" db="UniProtKB">
        <authorList>
            <consortium name="WormBaseParasite"/>
        </authorList>
    </citation>
    <scope>IDENTIFICATION</scope>
</reference>
<accession>A0A183CYA9</accession>
<comment type="catalytic activity">
    <reaction evidence="9">
        <text>1,2-didecanoylglycerol + H2O = decanoylglycerol + decanoate + H(+)</text>
        <dbReference type="Rhea" id="RHEA:48596"/>
        <dbReference type="ChEBI" id="CHEBI:11152"/>
        <dbReference type="ChEBI" id="CHEBI:15377"/>
        <dbReference type="ChEBI" id="CHEBI:15378"/>
        <dbReference type="ChEBI" id="CHEBI:27689"/>
        <dbReference type="ChEBI" id="CHEBI:90605"/>
    </reaction>
</comment>
<dbReference type="PANTHER" id="PTHR46118:SF4">
    <property type="entry name" value="PROTEIN ABHD11"/>
    <property type="match status" value="1"/>
</dbReference>
<protein>
    <recommendedName>
        <fullName evidence="7">sn-1-specific diacylglycerol lipase ABHD11</fullName>
        <ecNumber evidence="3">3.1.1.116</ecNumber>
    </recommendedName>
    <alternativeName>
        <fullName evidence="4">Alpha/beta hydrolase domain-containing protein 11</fullName>
    </alternativeName>
</protein>
<comment type="similarity">
    <text evidence="1">Belongs to the AB hydrolase superfamily.</text>
</comment>
<dbReference type="Pfam" id="PF12697">
    <property type="entry name" value="Abhydrolase_6"/>
    <property type="match status" value="1"/>
</dbReference>
<name>A0A183CYA9_9BILA</name>
<dbReference type="OrthoDB" id="8119704at2759"/>
<comment type="catalytic activity">
    <reaction evidence="8">
        <text>1-octadecanoyl-2-(4Z,7Z,10Z,13Z,16Z,19Z-docosahexaenoyl)-sn-glycerol + H2O = 2-(4Z,7Z,10Z,13Z,16Z,19Z-docosahexaenoyl)-glycerol + octadecanoate + H(+)</text>
        <dbReference type="Rhea" id="RHEA:77107"/>
        <dbReference type="ChEBI" id="CHEBI:15377"/>
        <dbReference type="ChEBI" id="CHEBI:15378"/>
        <dbReference type="ChEBI" id="CHEBI:25629"/>
        <dbReference type="ChEBI" id="CHEBI:77129"/>
        <dbReference type="ChEBI" id="CHEBI:186738"/>
    </reaction>
</comment>
<evidence type="ECO:0000256" key="7">
    <source>
        <dbReference type="ARBA" id="ARBA00044064"/>
    </source>
</evidence>
<comment type="catalytic activity">
    <reaction evidence="11">
        <text>1-octadecanoyl-2-(5Z,8Z,11Z,14Z-eicosatetraenoyl)-sn-glycerol + H2O = 2-(5Z,8Z,11Z,14Z-eicosatetraenoyl)-glycerol + octadecanoate + H(+)</text>
        <dbReference type="Rhea" id="RHEA:38507"/>
        <dbReference type="ChEBI" id="CHEBI:15377"/>
        <dbReference type="ChEBI" id="CHEBI:15378"/>
        <dbReference type="ChEBI" id="CHEBI:25629"/>
        <dbReference type="ChEBI" id="CHEBI:52392"/>
        <dbReference type="ChEBI" id="CHEBI:75728"/>
    </reaction>
</comment>
<evidence type="ECO:0000256" key="9">
    <source>
        <dbReference type="ARBA" id="ARBA00048504"/>
    </source>
</evidence>
<reference evidence="13 14" key="2">
    <citation type="submission" date="2018-11" db="EMBL/GenBank/DDBJ databases">
        <authorList>
            <consortium name="Pathogen Informatics"/>
        </authorList>
    </citation>
    <scope>NUCLEOTIDE SEQUENCE [LARGE SCALE GENOMIC DNA]</scope>
</reference>
<evidence type="ECO:0000256" key="2">
    <source>
        <dbReference type="ARBA" id="ARBA00022801"/>
    </source>
</evidence>
<evidence type="ECO:0000256" key="10">
    <source>
        <dbReference type="ARBA" id="ARBA00048513"/>
    </source>
</evidence>
<dbReference type="EMBL" id="UYRT01001750">
    <property type="protein sequence ID" value="VDK30088.1"/>
    <property type="molecule type" value="Genomic_DNA"/>
</dbReference>